<feature type="region of interest" description="Disordered" evidence="5">
    <location>
        <begin position="523"/>
        <end position="557"/>
    </location>
</feature>
<accession>A0A642UN76</accession>
<feature type="domain" description="Bicarbonate transporter-like transmembrane" evidence="7">
    <location>
        <begin position="189"/>
        <end position="508"/>
    </location>
</feature>
<dbReference type="PANTHER" id="PTHR11453:SF82">
    <property type="entry name" value="BORON TRANSPORTER 1"/>
    <property type="match status" value="1"/>
</dbReference>
<dbReference type="OrthoDB" id="1735926at2759"/>
<evidence type="ECO:0000256" key="5">
    <source>
        <dbReference type="SAM" id="MobiDB-lite"/>
    </source>
</evidence>
<dbReference type="EMBL" id="SWFT01000092">
    <property type="protein sequence ID" value="KAA8902138.1"/>
    <property type="molecule type" value="Genomic_DNA"/>
</dbReference>
<reference evidence="8 9" key="1">
    <citation type="submission" date="2019-07" db="EMBL/GenBank/DDBJ databases">
        <title>Genome assembly of two rare yeast pathogens: Diutina rugosa and Trichomonascus ciferrii.</title>
        <authorList>
            <person name="Mixao V."/>
            <person name="Saus E."/>
            <person name="Hansen A."/>
            <person name="Lass-Flor C."/>
            <person name="Gabaldon T."/>
        </authorList>
    </citation>
    <scope>NUCLEOTIDE SEQUENCE [LARGE SCALE GENOMIC DNA]</scope>
    <source>
        <strain evidence="8 9">CBS 613</strain>
    </source>
</reference>
<evidence type="ECO:0000313" key="8">
    <source>
        <dbReference type="EMBL" id="KAA8902138.1"/>
    </source>
</evidence>
<dbReference type="GO" id="GO:0006820">
    <property type="term" value="P:monoatomic anion transport"/>
    <property type="evidence" value="ECO:0007669"/>
    <property type="project" value="InterPro"/>
</dbReference>
<evidence type="ECO:0000256" key="2">
    <source>
        <dbReference type="ARBA" id="ARBA00022692"/>
    </source>
</evidence>
<dbReference type="GO" id="GO:0005452">
    <property type="term" value="F:solute:inorganic anion antiporter activity"/>
    <property type="evidence" value="ECO:0007669"/>
    <property type="project" value="InterPro"/>
</dbReference>
<keyword evidence="2 6" id="KW-0812">Transmembrane</keyword>
<organism evidence="8 9">
    <name type="scientific">Diutina rugosa</name>
    <name type="common">Yeast</name>
    <name type="synonym">Candida rugosa</name>
    <dbReference type="NCBI Taxonomy" id="5481"/>
    <lineage>
        <taxon>Eukaryota</taxon>
        <taxon>Fungi</taxon>
        <taxon>Dikarya</taxon>
        <taxon>Ascomycota</taxon>
        <taxon>Saccharomycotina</taxon>
        <taxon>Pichiomycetes</taxon>
        <taxon>Debaryomycetaceae</taxon>
        <taxon>Diutina</taxon>
    </lineage>
</organism>
<feature type="transmembrane region" description="Helical" evidence="6">
    <location>
        <begin position="282"/>
        <end position="299"/>
    </location>
</feature>
<dbReference type="Pfam" id="PF00955">
    <property type="entry name" value="HCO3_cotransp"/>
    <property type="match status" value="2"/>
</dbReference>
<dbReference type="VEuPathDB" id="FungiDB:DIURU_002932"/>
<dbReference type="GO" id="GO:0050801">
    <property type="term" value="P:monoatomic ion homeostasis"/>
    <property type="evidence" value="ECO:0007669"/>
    <property type="project" value="TreeGrafter"/>
</dbReference>
<gene>
    <name evidence="8" type="ORF">DIURU_002932</name>
</gene>
<dbReference type="PANTHER" id="PTHR11453">
    <property type="entry name" value="ANION EXCHANGE PROTEIN"/>
    <property type="match status" value="1"/>
</dbReference>
<proteinExistence type="predicted"/>
<sequence>MAMSTLWKRLGRPGYGIVHDIRNRLPYLKSDYTDAWNYRVVASTTFLLFANILPELSFSLDQFVGTNNSYGLNEVLMSSAIGGCAFGLFSGQPLNVVGVTGPVSVISTTIYDLVHPMGTPFLQFMCWVYLWSALFHWIIAFFNGVKWLGIVTSYSCNSFGFFINFVYLTKAIQILSDQFHVSVASGFASVVVSLLMVFFGVGAHLFGSSTHFLRPWMRKIFLDYGTPAAVVFFTGFVHFGGYLNNVKFQNLPTTTSFQPTDKVNRPHGWFIHFWEGVTVGDVFLAVPFALLVTFLFYFDHNVSAIMSQPLKYPLKKPASFHWDFALLGITTGVCGLIGIPACNALVPQSPLHTESLAVYNDDGEIVDVVEQRVSNTAQGAITFFLMSGPMLVVLGLVPQAVLAGLFFVMGIIGIHESIVTDKIRYIFTQKQFKARDFPMIDHAVSQLSDYRWFLLYVVLEALMGLAEYAITVTPGAIGFPLVLLVSLVLARWVWPRIFNPSDLAVLDGPVCDPAIMRALKLKQESDESESDMELVSAESAPSVEGLKHRKREVETKV</sequence>
<dbReference type="Gene3D" id="1.10.287.570">
    <property type="entry name" value="Helical hairpin bin"/>
    <property type="match status" value="1"/>
</dbReference>
<evidence type="ECO:0000256" key="1">
    <source>
        <dbReference type="ARBA" id="ARBA00004141"/>
    </source>
</evidence>
<evidence type="ECO:0000256" key="3">
    <source>
        <dbReference type="ARBA" id="ARBA00022989"/>
    </source>
</evidence>
<feature type="domain" description="Bicarbonate transporter-like transmembrane" evidence="7">
    <location>
        <begin position="16"/>
        <end position="180"/>
    </location>
</feature>
<keyword evidence="4 6" id="KW-0472">Membrane</keyword>
<dbReference type="GO" id="GO:0000324">
    <property type="term" value="C:fungal-type vacuole"/>
    <property type="evidence" value="ECO:0007669"/>
    <property type="project" value="TreeGrafter"/>
</dbReference>
<name>A0A642UN76_DIURU</name>
<keyword evidence="9" id="KW-1185">Reference proteome</keyword>
<evidence type="ECO:0000259" key="7">
    <source>
        <dbReference type="Pfam" id="PF00955"/>
    </source>
</evidence>
<dbReference type="AlphaFoldDB" id="A0A642UN76"/>
<dbReference type="InterPro" id="IPR011531">
    <property type="entry name" value="HCO3_transpt-like_TM_dom"/>
</dbReference>
<feature type="transmembrane region" description="Helical" evidence="6">
    <location>
        <begin position="220"/>
        <end position="243"/>
    </location>
</feature>
<dbReference type="RefSeq" id="XP_034012220.1">
    <property type="nucleotide sequence ID" value="XM_034155638.1"/>
</dbReference>
<feature type="transmembrane region" description="Helical" evidence="6">
    <location>
        <begin position="476"/>
        <end position="494"/>
    </location>
</feature>
<dbReference type="InterPro" id="IPR003020">
    <property type="entry name" value="HCO3_transpt_euk"/>
</dbReference>
<evidence type="ECO:0000256" key="4">
    <source>
        <dbReference type="ARBA" id="ARBA00023136"/>
    </source>
</evidence>
<feature type="transmembrane region" description="Helical" evidence="6">
    <location>
        <begin position="187"/>
        <end position="208"/>
    </location>
</feature>
<feature type="transmembrane region" description="Helical" evidence="6">
    <location>
        <begin position="147"/>
        <end position="167"/>
    </location>
</feature>
<dbReference type="GO" id="GO:0080139">
    <property type="term" value="F:borate efflux transmembrane transporter activity"/>
    <property type="evidence" value="ECO:0007669"/>
    <property type="project" value="TreeGrafter"/>
</dbReference>
<feature type="transmembrane region" description="Helical" evidence="6">
    <location>
        <begin position="391"/>
        <end position="414"/>
    </location>
</feature>
<comment type="subcellular location">
    <subcellularLocation>
        <location evidence="1">Membrane</location>
        <topology evidence="1">Multi-pass membrane protein</topology>
    </subcellularLocation>
</comment>
<dbReference type="GeneID" id="54781583"/>
<dbReference type="OMA" id="ADAFNYR"/>
<feature type="transmembrane region" description="Helical" evidence="6">
    <location>
        <begin position="452"/>
        <end position="470"/>
    </location>
</feature>
<evidence type="ECO:0000313" key="9">
    <source>
        <dbReference type="Proteomes" id="UP000449547"/>
    </source>
</evidence>
<evidence type="ECO:0000256" key="6">
    <source>
        <dbReference type="SAM" id="Phobius"/>
    </source>
</evidence>
<comment type="caution">
    <text evidence="8">The sequence shown here is derived from an EMBL/GenBank/DDBJ whole genome shotgun (WGS) entry which is preliminary data.</text>
</comment>
<dbReference type="Proteomes" id="UP000449547">
    <property type="component" value="Unassembled WGS sequence"/>
</dbReference>
<keyword evidence="3 6" id="KW-1133">Transmembrane helix</keyword>
<protein>
    <recommendedName>
        <fullName evidence="7">Bicarbonate transporter-like transmembrane domain-containing protein</fullName>
    </recommendedName>
</protein>
<feature type="transmembrane region" description="Helical" evidence="6">
    <location>
        <begin position="320"/>
        <end position="346"/>
    </location>
</feature>
<dbReference type="GO" id="GO:0005886">
    <property type="term" value="C:plasma membrane"/>
    <property type="evidence" value="ECO:0007669"/>
    <property type="project" value="TreeGrafter"/>
</dbReference>
<feature type="transmembrane region" description="Helical" evidence="6">
    <location>
        <begin position="121"/>
        <end position="140"/>
    </location>
</feature>